<reference evidence="2 3" key="1">
    <citation type="submission" date="2020-04" db="EMBL/GenBank/DDBJ databases">
        <title>Perkinsus olseni comparative genomics.</title>
        <authorList>
            <person name="Bogema D.R."/>
        </authorList>
    </citation>
    <scope>NUCLEOTIDE SEQUENCE [LARGE SCALE GENOMIC DNA]</scope>
    <source>
        <strain evidence="2">ATCC PRA-31</strain>
    </source>
</reference>
<feature type="non-terminal residue" evidence="2">
    <location>
        <position position="1"/>
    </location>
</feature>
<protein>
    <submittedName>
        <fullName evidence="2">Uncharacterized protein</fullName>
    </submittedName>
</protein>
<sequence length="162" mass="17697">AMEESLGWLVKNFGVSAFAVVLILLAIFVDDGIAGSSERDIVKAALALLYVLSVCGFGCSPPKMQFITAFEDLQTDGFIEPSSVLQHLSCCLSYVDRSLRACCQNEERLAEVFSLCEKLLAEGKKALIDKRKVFKLGGLISVDALCLHGTCRLIGDCFRRLI</sequence>
<feature type="transmembrane region" description="Helical" evidence="1">
    <location>
        <begin position="12"/>
        <end position="29"/>
    </location>
</feature>
<dbReference type="EMBL" id="JABANN010002525">
    <property type="protein sequence ID" value="KAF4647555.1"/>
    <property type="molecule type" value="Genomic_DNA"/>
</dbReference>
<evidence type="ECO:0000313" key="2">
    <source>
        <dbReference type="EMBL" id="KAF4647555.1"/>
    </source>
</evidence>
<keyword evidence="1" id="KW-1133">Transmembrane helix</keyword>
<name>A0A7J6KJS4_PEROL</name>
<feature type="non-terminal residue" evidence="2">
    <location>
        <position position="162"/>
    </location>
</feature>
<dbReference type="Proteomes" id="UP000572268">
    <property type="component" value="Unassembled WGS sequence"/>
</dbReference>
<keyword evidence="1" id="KW-0472">Membrane</keyword>
<proteinExistence type="predicted"/>
<organism evidence="2 3">
    <name type="scientific">Perkinsus olseni</name>
    <name type="common">Perkinsus atlanticus</name>
    <dbReference type="NCBI Taxonomy" id="32597"/>
    <lineage>
        <taxon>Eukaryota</taxon>
        <taxon>Sar</taxon>
        <taxon>Alveolata</taxon>
        <taxon>Perkinsozoa</taxon>
        <taxon>Perkinsea</taxon>
        <taxon>Perkinsida</taxon>
        <taxon>Perkinsidae</taxon>
        <taxon>Perkinsus</taxon>
    </lineage>
</organism>
<comment type="caution">
    <text evidence="2">The sequence shown here is derived from an EMBL/GenBank/DDBJ whole genome shotgun (WGS) entry which is preliminary data.</text>
</comment>
<evidence type="ECO:0000313" key="3">
    <source>
        <dbReference type="Proteomes" id="UP000572268"/>
    </source>
</evidence>
<feature type="transmembrane region" description="Helical" evidence="1">
    <location>
        <begin position="41"/>
        <end position="59"/>
    </location>
</feature>
<dbReference type="AlphaFoldDB" id="A0A7J6KJS4"/>
<accession>A0A7J6KJS4</accession>
<evidence type="ECO:0000256" key="1">
    <source>
        <dbReference type="SAM" id="Phobius"/>
    </source>
</evidence>
<gene>
    <name evidence="2" type="ORF">FOL46_004099</name>
</gene>
<keyword evidence="1" id="KW-0812">Transmembrane</keyword>